<dbReference type="InterPro" id="IPR001128">
    <property type="entry name" value="Cyt_P450"/>
</dbReference>
<keyword evidence="12" id="KW-0472">Membrane</keyword>
<dbReference type="PROSITE" id="PS00086">
    <property type="entry name" value="CYTOCHROME_P450"/>
    <property type="match status" value="1"/>
</dbReference>
<evidence type="ECO:0000256" key="1">
    <source>
        <dbReference type="ARBA" id="ARBA00001971"/>
    </source>
</evidence>
<dbReference type="GO" id="GO:0005506">
    <property type="term" value="F:iron ion binding"/>
    <property type="evidence" value="ECO:0007669"/>
    <property type="project" value="InterPro"/>
</dbReference>
<dbReference type="Gene3D" id="1.10.630.10">
    <property type="entry name" value="Cytochrome P450"/>
    <property type="match status" value="1"/>
</dbReference>
<dbReference type="SUPFAM" id="SSF48264">
    <property type="entry name" value="Cytochrome P450"/>
    <property type="match status" value="1"/>
</dbReference>
<accession>M2PLN3</accession>
<keyword evidence="6" id="KW-0812">Transmembrane</keyword>
<evidence type="ECO:0008006" key="17">
    <source>
        <dbReference type="Google" id="ProtNLM"/>
    </source>
</evidence>
<keyword evidence="5 13" id="KW-0349">Heme</keyword>
<dbReference type="GO" id="GO:0020037">
    <property type="term" value="F:heme binding"/>
    <property type="evidence" value="ECO:0007669"/>
    <property type="project" value="InterPro"/>
</dbReference>
<dbReference type="Proteomes" id="UP000016930">
    <property type="component" value="Unassembled WGS sequence"/>
</dbReference>
<feature type="binding site" description="axial binding residue" evidence="13">
    <location>
        <position position="236"/>
    </location>
    <ligand>
        <name>heme</name>
        <dbReference type="ChEBI" id="CHEBI:30413"/>
    </ligand>
    <ligandPart>
        <name>Fe</name>
        <dbReference type="ChEBI" id="CHEBI:18248"/>
    </ligandPart>
</feature>
<reference evidence="15 16" key="1">
    <citation type="journal article" date="2012" name="Proc. Natl. Acad. Sci. U.S.A.">
        <title>Comparative genomics of Ceriporiopsis subvermispora and Phanerochaete chrysosporium provide insight into selective ligninolysis.</title>
        <authorList>
            <person name="Fernandez-Fueyo E."/>
            <person name="Ruiz-Duenas F.J."/>
            <person name="Ferreira P."/>
            <person name="Floudas D."/>
            <person name="Hibbett D.S."/>
            <person name="Canessa P."/>
            <person name="Larrondo L.F."/>
            <person name="James T.Y."/>
            <person name="Seelenfreund D."/>
            <person name="Lobos S."/>
            <person name="Polanco R."/>
            <person name="Tello M."/>
            <person name="Honda Y."/>
            <person name="Watanabe T."/>
            <person name="Watanabe T."/>
            <person name="Ryu J.S."/>
            <person name="Kubicek C.P."/>
            <person name="Schmoll M."/>
            <person name="Gaskell J."/>
            <person name="Hammel K.E."/>
            <person name="St John F.J."/>
            <person name="Vanden Wymelenberg A."/>
            <person name="Sabat G."/>
            <person name="Splinter BonDurant S."/>
            <person name="Syed K."/>
            <person name="Yadav J.S."/>
            <person name="Doddapaneni H."/>
            <person name="Subramanian V."/>
            <person name="Lavin J.L."/>
            <person name="Oguiza J.A."/>
            <person name="Perez G."/>
            <person name="Pisabarro A.G."/>
            <person name="Ramirez L."/>
            <person name="Santoyo F."/>
            <person name="Master E."/>
            <person name="Coutinho P.M."/>
            <person name="Henrissat B."/>
            <person name="Lombard V."/>
            <person name="Magnuson J.K."/>
            <person name="Kuees U."/>
            <person name="Hori C."/>
            <person name="Igarashi K."/>
            <person name="Samejima M."/>
            <person name="Held B.W."/>
            <person name="Barry K.W."/>
            <person name="LaButti K.M."/>
            <person name="Lapidus A."/>
            <person name="Lindquist E.A."/>
            <person name="Lucas S.M."/>
            <person name="Riley R."/>
            <person name="Salamov A.A."/>
            <person name="Hoffmeister D."/>
            <person name="Schwenk D."/>
            <person name="Hadar Y."/>
            <person name="Yarden O."/>
            <person name="de Vries R.P."/>
            <person name="Wiebenga A."/>
            <person name="Stenlid J."/>
            <person name="Eastwood D."/>
            <person name="Grigoriev I.V."/>
            <person name="Berka R.M."/>
            <person name="Blanchette R.A."/>
            <person name="Kersten P."/>
            <person name="Martinez A.T."/>
            <person name="Vicuna R."/>
            <person name="Cullen D."/>
        </authorList>
    </citation>
    <scope>NUCLEOTIDE SEQUENCE [LARGE SCALE GENOMIC DNA]</scope>
    <source>
        <strain evidence="15 16">B</strain>
    </source>
</reference>
<organism evidence="15 16">
    <name type="scientific">Ceriporiopsis subvermispora (strain B)</name>
    <name type="common">White-rot fungus</name>
    <name type="synonym">Gelatoporia subvermispora</name>
    <dbReference type="NCBI Taxonomy" id="914234"/>
    <lineage>
        <taxon>Eukaryota</taxon>
        <taxon>Fungi</taxon>
        <taxon>Dikarya</taxon>
        <taxon>Basidiomycota</taxon>
        <taxon>Agaricomycotina</taxon>
        <taxon>Agaricomycetes</taxon>
        <taxon>Polyporales</taxon>
        <taxon>Gelatoporiaceae</taxon>
        <taxon>Gelatoporia</taxon>
    </lineage>
</organism>
<evidence type="ECO:0000256" key="7">
    <source>
        <dbReference type="ARBA" id="ARBA00022723"/>
    </source>
</evidence>
<evidence type="ECO:0000313" key="16">
    <source>
        <dbReference type="Proteomes" id="UP000016930"/>
    </source>
</evidence>
<name>M2PLN3_CERS8</name>
<keyword evidence="9 14" id="KW-0560">Oxidoreductase</keyword>
<evidence type="ECO:0000256" key="4">
    <source>
        <dbReference type="ARBA" id="ARBA00010617"/>
    </source>
</evidence>
<dbReference type="GO" id="GO:0016020">
    <property type="term" value="C:membrane"/>
    <property type="evidence" value="ECO:0007669"/>
    <property type="project" value="UniProtKB-SubCell"/>
</dbReference>
<dbReference type="OrthoDB" id="3255500at2759"/>
<dbReference type="InterPro" id="IPR002401">
    <property type="entry name" value="Cyt_P450_E_grp-I"/>
</dbReference>
<sequence length="320" mass="35493">MRGPSKAATPGSYLVDTLPMLKYVPAWFPGAGFKKAAAESRKSLDALLHTPYEDLRRHMREGKTPDCAATSLLEAFGNTPEIETAIKKTLATMYIAGADTSVSTLSTFFLAMVLYPDIQAKAQDELDTILDGSRLPDLSDRASMPYITSIMKEALRWKPVVSLNLPRRLTQDDMYRGYRIPEGSLMCSNDWAIMHDESVFPSPSVFNPDRFMKDGALNTEVQDPTTIAFGFGRRICPGRYIAQDMLWISIASVLTIFNISMEMNKDGKKVMPETGSLPGFLRSGYHRRIKISPTYAERGSAIPNRLDALSSLGPTLTLAY</sequence>
<dbReference type="PANTHER" id="PTHR46300">
    <property type="entry name" value="P450, PUTATIVE (EUROFUNG)-RELATED-RELATED"/>
    <property type="match status" value="1"/>
</dbReference>
<evidence type="ECO:0000256" key="9">
    <source>
        <dbReference type="ARBA" id="ARBA00023002"/>
    </source>
</evidence>
<evidence type="ECO:0000256" key="6">
    <source>
        <dbReference type="ARBA" id="ARBA00022692"/>
    </source>
</evidence>
<keyword evidence="10 13" id="KW-0408">Iron</keyword>
<dbReference type="InterPro" id="IPR036396">
    <property type="entry name" value="Cyt_P450_sf"/>
</dbReference>
<dbReference type="EMBL" id="KB445796">
    <property type="protein sequence ID" value="EMD37284.1"/>
    <property type="molecule type" value="Genomic_DNA"/>
</dbReference>
<dbReference type="Pfam" id="PF00067">
    <property type="entry name" value="p450"/>
    <property type="match status" value="1"/>
</dbReference>
<gene>
    <name evidence="15" type="ORF">CERSUDRAFT_153831</name>
</gene>
<evidence type="ECO:0000256" key="5">
    <source>
        <dbReference type="ARBA" id="ARBA00022617"/>
    </source>
</evidence>
<evidence type="ECO:0000313" key="15">
    <source>
        <dbReference type="EMBL" id="EMD37284.1"/>
    </source>
</evidence>
<keyword evidence="8" id="KW-1133">Transmembrane helix</keyword>
<comment type="subcellular location">
    <subcellularLocation>
        <location evidence="2">Membrane</location>
        <topology evidence="2">Single-pass membrane protein</topology>
    </subcellularLocation>
</comment>
<dbReference type="PRINTS" id="PR00463">
    <property type="entry name" value="EP450I"/>
</dbReference>
<protein>
    <recommendedName>
        <fullName evidence="17">Cytochrome P450</fullName>
    </recommendedName>
</protein>
<dbReference type="HOGENOM" id="CLU_001570_2_0_1"/>
<evidence type="ECO:0000256" key="8">
    <source>
        <dbReference type="ARBA" id="ARBA00022989"/>
    </source>
</evidence>
<keyword evidence="11 14" id="KW-0503">Monooxygenase</keyword>
<evidence type="ECO:0000256" key="13">
    <source>
        <dbReference type="PIRSR" id="PIRSR602401-1"/>
    </source>
</evidence>
<dbReference type="STRING" id="914234.M2PLN3"/>
<dbReference type="PANTHER" id="PTHR46300:SF7">
    <property type="entry name" value="P450, PUTATIVE (EUROFUNG)-RELATED"/>
    <property type="match status" value="1"/>
</dbReference>
<evidence type="ECO:0000256" key="2">
    <source>
        <dbReference type="ARBA" id="ARBA00004167"/>
    </source>
</evidence>
<dbReference type="GO" id="GO:0004497">
    <property type="term" value="F:monooxygenase activity"/>
    <property type="evidence" value="ECO:0007669"/>
    <property type="project" value="UniProtKB-KW"/>
</dbReference>
<comment type="cofactor">
    <cofactor evidence="1 13">
        <name>heme</name>
        <dbReference type="ChEBI" id="CHEBI:30413"/>
    </cofactor>
</comment>
<dbReference type="GO" id="GO:0016705">
    <property type="term" value="F:oxidoreductase activity, acting on paired donors, with incorporation or reduction of molecular oxygen"/>
    <property type="evidence" value="ECO:0007669"/>
    <property type="project" value="InterPro"/>
</dbReference>
<dbReference type="InterPro" id="IPR050364">
    <property type="entry name" value="Cytochrome_P450_fung"/>
</dbReference>
<keyword evidence="16" id="KW-1185">Reference proteome</keyword>
<comment type="pathway">
    <text evidence="3">Secondary metabolite biosynthesis.</text>
</comment>
<evidence type="ECO:0000256" key="12">
    <source>
        <dbReference type="ARBA" id="ARBA00023136"/>
    </source>
</evidence>
<dbReference type="InterPro" id="IPR017972">
    <property type="entry name" value="Cyt_P450_CS"/>
</dbReference>
<evidence type="ECO:0000256" key="11">
    <source>
        <dbReference type="ARBA" id="ARBA00023033"/>
    </source>
</evidence>
<proteinExistence type="inferred from homology"/>
<evidence type="ECO:0000256" key="14">
    <source>
        <dbReference type="RuleBase" id="RU000461"/>
    </source>
</evidence>
<evidence type="ECO:0000256" key="10">
    <source>
        <dbReference type="ARBA" id="ARBA00023004"/>
    </source>
</evidence>
<evidence type="ECO:0000256" key="3">
    <source>
        <dbReference type="ARBA" id="ARBA00005179"/>
    </source>
</evidence>
<dbReference type="AlphaFoldDB" id="M2PLN3"/>
<dbReference type="PRINTS" id="PR00385">
    <property type="entry name" value="P450"/>
</dbReference>
<keyword evidence="7 13" id="KW-0479">Metal-binding</keyword>
<comment type="similarity">
    <text evidence="4 14">Belongs to the cytochrome P450 family.</text>
</comment>